<comment type="caution">
    <text evidence="1">The sequence shown here is derived from an EMBL/GenBank/DDBJ whole genome shotgun (WGS) entry which is preliminary data.</text>
</comment>
<dbReference type="EMBL" id="JAACJJ010000014">
    <property type="protein sequence ID" value="KAF5327178.1"/>
    <property type="molecule type" value="Genomic_DNA"/>
</dbReference>
<sequence length="260" mass="29612">MGDTCVYPVIQADKLVITGGDFSQTINYIHGQAERNFEAETRKLHRFVSYDAFHDSYKHASPQYHILTPAEEDIINTATNWASNGDLDRCDRVLHLDLSTCTSGQYVAQHIAELFEHQNSLRGTFFFRFPEHTRHYEQLFVTTLAYQLGVNLPDTNAAILGAIRSDPYILTRNTKKQMQRLVLDPLRQISSRKTPNIFIITTFPEVPGLNSHSSITQAIHAAAEGEDYGCVRFLILRHGLDNCAYLRSLDSLLLWDVRLN</sequence>
<reference evidence="1 2" key="1">
    <citation type="journal article" date="2020" name="ISME J.">
        <title>Uncovering the hidden diversity of litter-decomposition mechanisms in mushroom-forming fungi.</title>
        <authorList>
            <person name="Floudas D."/>
            <person name="Bentzer J."/>
            <person name="Ahren D."/>
            <person name="Johansson T."/>
            <person name="Persson P."/>
            <person name="Tunlid A."/>
        </authorList>
    </citation>
    <scope>NUCLEOTIDE SEQUENCE [LARGE SCALE GENOMIC DNA]</scope>
    <source>
        <strain evidence="1 2">CBS 101986</strain>
    </source>
</reference>
<accession>A0A8H5F8K5</accession>
<dbReference type="Proteomes" id="UP000567179">
    <property type="component" value="Unassembled WGS sequence"/>
</dbReference>
<organism evidence="1 2">
    <name type="scientific">Psilocybe cf. subviscida</name>
    <dbReference type="NCBI Taxonomy" id="2480587"/>
    <lineage>
        <taxon>Eukaryota</taxon>
        <taxon>Fungi</taxon>
        <taxon>Dikarya</taxon>
        <taxon>Basidiomycota</taxon>
        <taxon>Agaricomycotina</taxon>
        <taxon>Agaricomycetes</taxon>
        <taxon>Agaricomycetidae</taxon>
        <taxon>Agaricales</taxon>
        <taxon>Agaricineae</taxon>
        <taxon>Strophariaceae</taxon>
        <taxon>Psilocybe</taxon>
    </lineage>
</organism>
<dbReference type="OrthoDB" id="5967843at2759"/>
<name>A0A8H5F8K5_9AGAR</name>
<keyword evidence="2" id="KW-1185">Reference proteome</keyword>
<evidence type="ECO:0000313" key="1">
    <source>
        <dbReference type="EMBL" id="KAF5327178.1"/>
    </source>
</evidence>
<protein>
    <submittedName>
        <fullName evidence="1">Uncharacterized protein</fullName>
    </submittedName>
</protein>
<proteinExistence type="predicted"/>
<gene>
    <name evidence="1" type="ORF">D9619_004394</name>
</gene>
<evidence type="ECO:0000313" key="2">
    <source>
        <dbReference type="Proteomes" id="UP000567179"/>
    </source>
</evidence>
<dbReference type="AlphaFoldDB" id="A0A8H5F8K5"/>